<keyword evidence="4 6" id="KW-1133">Transmembrane helix</keyword>
<accession>A0ABW3RPG8</accession>
<dbReference type="EMBL" id="JBHTKY010000030">
    <property type="protein sequence ID" value="MFD1167121.1"/>
    <property type="molecule type" value="Genomic_DNA"/>
</dbReference>
<evidence type="ECO:0000256" key="1">
    <source>
        <dbReference type="ARBA" id="ARBA00004651"/>
    </source>
</evidence>
<feature type="transmembrane region" description="Helical" evidence="6">
    <location>
        <begin position="107"/>
        <end position="128"/>
    </location>
</feature>
<evidence type="ECO:0000256" key="5">
    <source>
        <dbReference type="ARBA" id="ARBA00023136"/>
    </source>
</evidence>
<protein>
    <submittedName>
        <fullName evidence="8">MFS transporter</fullName>
    </submittedName>
</protein>
<dbReference type="Proteomes" id="UP001597205">
    <property type="component" value="Unassembled WGS sequence"/>
</dbReference>
<feature type="transmembrane region" description="Helical" evidence="6">
    <location>
        <begin position="168"/>
        <end position="188"/>
    </location>
</feature>
<keyword evidence="9" id="KW-1185">Reference proteome</keyword>
<evidence type="ECO:0000313" key="8">
    <source>
        <dbReference type="EMBL" id="MFD1167121.1"/>
    </source>
</evidence>
<evidence type="ECO:0000256" key="2">
    <source>
        <dbReference type="ARBA" id="ARBA00022475"/>
    </source>
</evidence>
<feature type="domain" description="Major facilitator superfamily (MFS) profile" evidence="7">
    <location>
        <begin position="16"/>
        <end position="405"/>
    </location>
</feature>
<dbReference type="Gene3D" id="1.20.1250.20">
    <property type="entry name" value="MFS general substrate transporter like domains"/>
    <property type="match status" value="1"/>
</dbReference>
<feature type="transmembrane region" description="Helical" evidence="6">
    <location>
        <begin position="140"/>
        <end position="162"/>
    </location>
</feature>
<name>A0ABW3RPG8_9SPHI</name>
<feature type="transmembrane region" description="Helical" evidence="6">
    <location>
        <begin position="54"/>
        <end position="75"/>
    </location>
</feature>
<comment type="caution">
    <text evidence="8">The sequence shown here is derived from an EMBL/GenBank/DDBJ whole genome shotgun (WGS) entry which is preliminary data.</text>
</comment>
<feature type="transmembrane region" description="Helical" evidence="6">
    <location>
        <begin position="82"/>
        <end position="101"/>
    </location>
</feature>
<dbReference type="RefSeq" id="WP_099371473.1">
    <property type="nucleotide sequence ID" value="NZ_JBHTKY010000030.1"/>
</dbReference>
<dbReference type="InterPro" id="IPR036259">
    <property type="entry name" value="MFS_trans_sf"/>
</dbReference>
<evidence type="ECO:0000256" key="6">
    <source>
        <dbReference type="SAM" id="Phobius"/>
    </source>
</evidence>
<dbReference type="PANTHER" id="PTHR43124">
    <property type="entry name" value="PURINE EFFLUX PUMP PBUE"/>
    <property type="match status" value="1"/>
</dbReference>
<sequence length="413" mass="45194">MESIAKSPLTGYQKLVIFILAFTQFTVVLDFMIMSPMGDMLMKAIDLKPAQFGVAVSAYAFSAGVSGLLTAGFADRFDRKKLLLFFYTGFIIGTFLCGFSTNYTMLVAARVVTGLFGGVIGSISMAIITDVFTLDQRGRVMGFVQMGFGASQVLGIPIGLYIGNAWGWQSAFLMIAILAVFIAILIALKLRSITEHIGLQKNKSALQHLWNTFTRRDYRIGFLATALLSIGGFMMMPFGSVFAVNNLHITHEQLPQLFMISGIASLVIMPLVGWLSDRFDKFKIFAIATTWMMIMVLIYTALGPTPFVLVVVLNILMMMGILSRVTPSSALVSAVPDKEDRGAFMSVSASLQQMSGGIGAIIAGMIIVQQTPESPLEHYTTMGYIVVVISILTIVMMYSVSKIVKRKYVNKIT</sequence>
<dbReference type="PROSITE" id="PS50850">
    <property type="entry name" value="MFS"/>
    <property type="match status" value="1"/>
</dbReference>
<proteinExistence type="predicted"/>
<feature type="transmembrane region" description="Helical" evidence="6">
    <location>
        <begin position="12"/>
        <end position="34"/>
    </location>
</feature>
<keyword evidence="3 6" id="KW-0812">Transmembrane</keyword>
<dbReference type="InterPro" id="IPR011701">
    <property type="entry name" value="MFS"/>
</dbReference>
<keyword evidence="2" id="KW-1003">Cell membrane</keyword>
<feature type="transmembrane region" description="Helical" evidence="6">
    <location>
        <begin position="220"/>
        <end position="244"/>
    </location>
</feature>
<evidence type="ECO:0000259" key="7">
    <source>
        <dbReference type="PROSITE" id="PS50850"/>
    </source>
</evidence>
<dbReference type="SUPFAM" id="SSF103473">
    <property type="entry name" value="MFS general substrate transporter"/>
    <property type="match status" value="1"/>
</dbReference>
<feature type="transmembrane region" description="Helical" evidence="6">
    <location>
        <begin position="381"/>
        <end position="401"/>
    </location>
</feature>
<feature type="transmembrane region" description="Helical" evidence="6">
    <location>
        <begin position="347"/>
        <end position="369"/>
    </location>
</feature>
<feature type="transmembrane region" description="Helical" evidence="6">
    <location>
        <begin position="256"/>
        <end position="275"/>
    </location>
</feature>
<feature type="transmembrane region" description="Helical" evidence="6">
    <location>
        <begin position="282"/>
        <end position="301"/>
    </location>
</feature>
<dbReference type="InterPro" id="IPR020846">
    <property type="entry name" value="MFS_dom"/>
</dbReference>
<gene>
    <name evidence="8" type="ORF">ACFQ2C_16075</name>
</gene>
<evidence type="ECO:0000256" key="4">
    <source>
        <dbReference type="ARBA" id="ARBA00022989"/>
    </source>
</evidence>
<organism evidence="8 9">
    <name type="scientific">Sphingobacterium daejeonense</name>
    <dbReference type="NCBI Taxonomy" id="371142"/>
    <lineage>
        <taxon>Bacteria</taxon>
        <taxon>Pseudomonadati</taxon>
        <taxon>Bacteroidota</taxon>
        <taxon>Sphingobacteriia</taxon>
        <taxon>Sphingobacteriales</taxon>
        <taxon>Sphingobacteriaceae</taxon>
        <taxon>Sphingobacterium</taxon>
    </lineage>
</organism>
<evidence type="ECO:0000256" key="3">
    <source>
        <dbReference type="ARBA" id="ARBA00022692"/>
    </source>
</evidence>
<comment type="subcellular location">
    <subcellularLocation>
        <location evidence="1">Cell membrane</location>
        <topology evidence="1">Multi-pass membrane protein</topology>
    </subcellularLocation>
</comment>
<feature type="transmembrane region" description="Helical" evidence="6">
    <location>
        <begin position="307"/>
        <end position="326"/>
    </location>
</feature>
<evidence type="ECO:0000313" key="9">
    <source>
        <dbReference type="Proteomes" id="UP001597205"/>
    </source>
</evidence>
<reference evidence="9" key="1">
    <citation type="journal article" date="2019" name="Int. J. Syst. Evol. Microbiol.">
        <title>The Global Catalogue of Microorganisms (GCM) 10K type strain sequencing project: providing services to taxonomists for standard genome sequencing and annotation.</title>
        <authorList>
            <consortium name="The Broad Institute Genomics Platform"/>
            <consortium name="The Broad Institute Genome Sequencing Center for Infectious Disease"/>
            <person name="Wu L."/>
            <person name="Ma J."/>
        </authorList>
    </citation>
    <scope>NUCLEOTIDE SEQUENCE [LARGE SCALE GENOMIC DNA]</scope>
    <source>
        <strain evidence="9">CCUG 52468</strain>
    </source>
</reference>
<dbReference type="InterPro" id="IPR050189">
    <property type="entry name" value="MFS_Efflux_Transporters"/>
</dbReference>
<dbReference type="Pfam" id="PF07690">
    <property type="entry name" value="MFS_1"/>
    <property type="match status" value="1"/>
</dbReference>
<dbReference type="PANTHER" id="PTHR43124:SF3">
    <property type="entry name" value="CHLORAMPHENICOL EFFLUX PUMP RV0191"/>
    <property type="match status" value="1"/>
</dbReference>
<keyword evidence="5 6" id="KW-0472">Membrane</keyword>
<dbReference type="CDD" id="cd17324">
    <property type="entry name" value="MFS_NepI_like"/>
    <property type="match status" value="1"/>
</dbReference>